<dbReference type="EMBL" id="JAEFBJ010000001">
    <property type="protein sequence ID" value="KAG7653038.1"/>
    <property type="molecule type" value="Genomic_DNA"/>
</dbReference>
<organism evidence="1 2">
    <name type="scientific">Arabidopsis suecica</name>
    <name type="common">Swedish thale-cress</name>
    <name type="synonym">Cardaminopsis suecica</name>
    <dbReference type="NCBI Taxonomy" id="45249"/>
    <lineage>
        <taxon>Eukaryota</taxon>
        <taxon>Viridiplantae</taxon>
        <taxon>Streptophyta</taxon>
        <taxon>Embryophyta</taxon>
        <taxon>Tracheophyta</taxon>
        <taxon>Spermatophyta</taxon>
        <taxon>Magnoliopsida</taxon>
        <taxon>eudicotyledons</taxon>
        <taxon>Gunneridae</taxon>
        <taxon>Pentapetalae</taxon>
        <taxon>rosids</taxon>
        <taxon>malvids</taxon>
        <taxon>Brassicales</taxon>
        <taxon>Brassicaceae</taxon>
        <taxon>Camelineae</taxon>
        <taxon>Arabidopsis</taxon>
    </lineage>
</organism>
<dbReference type="AlphaFoldDB" id="A0A8T2H015"/>
<sequence>MRVVKTTTSAVTVKNDLAMEQIMFDGLGALVQGRFRISAEINGARFSDFPTQRRKNFKWLQWRHQSYNLTFRPLPPTHPSSLVESALLRGRKQTELTKCPSLTTRPRSCNSSTCNTKKFGGKLANVLSNFVYQPRR</sequence>
<reference evidence="1 2" key="1">
    <citation type="submission" date="2020-12" db="EMBL/GenBank/DDBJ databases">
        <title>Concerted genomic and epigenomic changes stabilize Arabidopsis allopolyploids.</title>
        <authorList>
            <person name="Chen Z."/>
        </authorList>
    </citation>
    <scope>NUCLEOTIDE SEQUENCE [LARGE SCALE GENOMIC DNA]</scope>
    <source>
        <strain evidence="1">As9502</strain>
        <tissue evidence="1">Leaf</tissue>
    </source>
</reference>
<name>A0A8T2H015_ARASU</name>
<protein>
    <submittedName>
        <fullName evidence="1">Uncharacterized protein</fullName>
    </submittedName>
</protein>
<keyword evidence="2" id="KW-1185">Reference proteome</keyword>
<accession>A0A8T2H015</accession>
<comment type="caution">
    <text evidence="1">The sequence shown here is derived from an EMBL/GenBank/DDBJ whole genome shotgun (WGS) entry which is preliminary data.</text>
</comment>
<evidence type="ECO:0000313" key="2">
    <source>
        <dbReference type="Proteomes" id="UP000694251"/>
    </source>
</evidence>
<proteinExistence type="predicted"/>
<gene>
    <name evidence="1" type="ORF">ISN44_As01g003560</name>
</gene>
<evidence type="ECO:0000313" key="1">
    <source>
        <dbReference type="EMBL" id="KAG7653038.1"/>
    </source>
</evidence>
<dbReference type="Proteomes" id="UP000694251">
    <property type="component" value="Chromosome 1"/>
</dbReference>